<evidence type="ECO:0000313" key="2">
    <source>
        <dbReference type="Proteomes" id="UP001204615"/>
    </source>
</evidence>
<organism evidence="1 2">
    <name type="scientific">Dyella lutea</name>
    <dbReference type="NCBI Taxonomy" id="2950441"/>
    <lineage>
        <taxon>Bacteria</taxon>
        <taxon>Pseudomonadati</taxon>
        <taxon>Pseudomonadota</taxon>
        <taxon>Gammaproteobacteria</taxon>
        <taxon>Lysobacterales</taxon>
        <taxon>Rhodanobacteraceae</taxon>
        <taxon>Dyella</taxon>
    </lineage>
</organism>
<proteinExistence type="predicted"/>
<keyword evidence="2" id="KW-1185">Reference proteome</keyword>
<dbReference type="Proteomes" id="UP001204615">
    <property type="component" value="Unassembled WGS sequence"/>
</dbReference>
<dbReference type="EMBL" id="JAMZEK010000001">
    <property type="protein sequence ID" value="MCP1373050.1"/>
    <property type="molecule type" value="Genomic_DNA"/>
</dbReference>
<protein>
    <submittedName>
        <fullName evidence="1">Formate dehydrogenase subunit delta</fullName>
    </submittedName>
</protein>
<dbReference type="Pfam" id="PF11390">
    <property type="entry name" value="FdsD"/>
    <property type="match status" value="1"/>
</dbReference>
<comment type="caution">
    <text evidence="1">The sequence shown here is derived from an EMBL/GenBank/DDBJ whole genome shotgun (WGS) entry which is preliminary data.</text>
</comment>
<dbReference type="RefSeq" id="WP_253564812.1">
    <property type="nucleotide sequence ID" value="NZ_JAMZEK010000001.1"/>
</dbReference>
<dbReference type="InterPro" id="IPR021074">
    <property type="entry name" value="Formate_DH_dsu"/>
</dbReference>
<gene>
    <name evidence="1" type="ORF">NC595_03145</name>
</gene>
<name>A0ABT1F6M5_9GAMM</name>
<sequence>MNIERLSQMVNDIANYFAAEPDHAAGVAGVADHLKKFWDPVMRRQIIEHLQGGGVGLEPLAREAVQKLASLQTTTA</sequence>
<evidence type="ECO:0000313" key="1">
    <source>
        <dbReference type="EMBL" id="MCP1373050.1"/>
    </source>
</evidence>
<accession>A0ABT1F6M5</accession>
<reference evidence="1 2" key="1">
    <citation type="submission" date="2022-06" db="EMBL/GenBank/DDBJ databases">
        <title>Dyella sp. Sa strain:Sa Genome sequencing.</title>
        <authorList>
            <person name="Park S."/>
        </authorList>
    </citation>
    <scope>NUCLEOTIDE SEQUENCE [LARGE SCALE GENOMIC DNA]</scope>
    <source>
        <strain evidence="1 2">Sa</strain>
    </source>
</reference>